<dbReference type="CDD" id="cd03215">
    <property type="entry name" value="ABC_Carb_Monos_II"/>
    <property type="match status" value="1"/>
</dbReference>
<proteinExistence type="inferred from homology"/>
<protein>
    <submittedName>
        <fullName evidence="5">Sugar ABC transporter ATP-binding protein</fullName>
    </submittedName>
</protein>
<sequence>MALKGVSFTAPTAHVVGVLGENGAGKSTLVKILAGAIRRDAGRIAVGDVPLQAGSPREALRAGVALVPQELAYLPSLSVAENILLGRLPRRNGVVSRRGMMRKARHFADRVGLRVSLDRPMSHLSLADAQLVEIAKGIARNARVLLLDEPTAALSQQDSDRLFATVAALAGENVTVLCISHRLDEVLEHTDSCVVLRDGRVALDSPTSEVTKRDLVGSMLGSRKTTTFQRARSVRTERAVIELQGTSHTDTNGLRDASFHVRGGEIVGLFSVRGGGQEAALETVTGLRPHQRGRLLVDGQDVGAIRNVREARKRGIVGVPPDRKRGGLILSGSVVHNAALPQLGKLARTGIMRPSRERAVLEGIVTDFALKFRSPVQPIGHLSGGNQQKVLVGSRIAVGHRLIVLHEPTRGVDVGARREIHQRLSVLASSGSAVLFASTDVEEAVELADRLYILRDGTVIGELAGDEKTPARALSLASGDPL</sequence>
<dbReference type="SUPFAM" id="SSF52540">
    <property type="entry name" value="P-loop containing nucleoside triphosphate hydrolases"/>
    <property type="match status" value="2"/>
</dbReference>
<dbReference type="InterPro" id="IPR003439">
    <property type="entry name" value="ABC_transporter-like_ATP-bd"/>
</dbReference>
<evidence type="ECO:0000313" key="5">
    <source>
        <dbReference type="EMBL" id="MFD2420178.1"/>
    </source>
</evidence>
<dbReference type="PROSITE" id="PS50893">
    <property type="entry name" value="ABC_TRANSPORTER_2"/>
    <property type="match status" value="2"/>
</dbReference>
<dbReference type="PANTHER" id="PTHR43790:SF2">
    <property type="entry name" value="AUTOINDUCER 2 IMPORT ATP-BINDING PROTEIN LSRA"/>
    <property type="match status" value="1"/>
</dbReference>
<evidence type="ECO:0000256" key="1">
    <source>
        <dbReference type="ARBA" id="ARBA00009404"/>
    </source>
</evidence>
<organism evidence="5 6">
    <name type="scientific">Amycolatopsis pigmentata</name>
    <dbReference type="NCBI Taxonomy" id="450801"/>
    <lineage>
        <taxon>Bacteria</taxon>
        <taxon>Bacillati</taxon>
        <taxon>Actinomycetota</taxon>
        <taxon>Actinomycetes</taxon>
        <taxon>Pseudonocardiales</taxon>
        <taxon>Pseudonocardiaceae</taxon>
        <taxon>Amycolatopsis</taxon>
    </lineage>
</organism>
<comment type="similarity">
    <text evidence="1">Belongs to the ABC transporter superfamily. AI-2 autoinducer porter (TC 3.A.1.2.8) family.</text>
</comment>
<dbReference type="RefSeq" id="WP_378268206.1">
    <property type="nucleotide sequence ID" value="NZ_JBHUKR010000017.1"/>
</dbReference>
<name>A0ABW5FZG7_9PSEU</name>
<reference evidence="6" key="1">
    <citation type="journal article" date="2019" name="Int. J. Syst. Evol. Microbiol.">
        <title>The Global Catalogue of Microorganisms (GCM) 10K type strain sequencing project: providing services to taxonomists for standard genome sequencing and annotation.</title>
        <authorList>
            <consortium name="The Broad Institute Genomics Platform"/>
            <consortium name="The Broad Institute Genome Sequencing Center for Infectious Disease"/>
            <person name="Wu L."/>
            <person name="Ma J."/>
        </authorList>
    </citation>
    <scope>NUCLEOTIDE SEQUENCE [LARGE SCALE GENOMIC DNA]</scope>
    <source>
        <strain evidence="6">CGMCC 4.7645</strain>
    </source>
</reference>
<dbReference type="Pfam" id="PF00005">
    <property type="entry name" value="ABC_tran"/>
    <property type="match status" value="2"/>
</dbReference>
<dbReference type="PANTHER" id="PTHR43790">
    <property type="entry name" value="CARBOHYDRATE TRANSPORT ATP-BINDING PROTEIN MG119-RELATED"/>
    <property type="match status" value="1"/>
</dbReference>
<comment type="caution">
    <text evidence="5">The sequence shown here is derived from an EMBL/GenBank/DDBJ whole genome shotgun (WGS) entry which is preliminary data.</text>
</comment>
<dbReference type="CDD" id="cd03216">
    <property type="entry name" value="ABC_Carb_Monos_I"/>
    <property type="match status" value="1"/>
</dbReference>
<dbReference type="SMART" id="SM00382">
    <property type="entry name" value="AAA"/>
    <property type="match status" value="1"/>
</dbReference>
<dbReference type="InterPro" id="IPR027417">
    <property type="entry name" value="P-loop_NTPase"/>
</dbReference>
<evidence type="ECO:0000259" key="4">
    <source>
        <dbReference type="PROSITE" id="PS50893"/>
    </source>
</evidence>
<keyword evidence="2" id="KW-0547">Nucleotide-binding</keyword>
<keyword evidence="3 5" id="KW-0067">ATP-binding</keyword>
<gene>
    <name evidence="5" type="ORF">ACFSXZ_27995</name>
</gene>
<dbReference type="InterPro" id="IPR003593">
    <property type="entry name" value="AAA+_ATPase"/>
</dbReference>
<keyword evidence="6" id="KW-1185">Reference proteome</keyword>
<accession>A0ABW5FZG7</accession>
<dbReference type="InterPro" id="IPR050107">
    <property type="entry name" value="ABC_carbohydrate_import_ATPase"/>
</dbReference>
<feature type="domain" description="ABC transporter" evidence="4">
    <location>
        <begin position="234"/>
        <end position="481"/>
    </location>
</feature>
<evidence type="ECO:0000256" key="3">
    <source>
        <dbReference type="ARBA" id="ARBA00022840"/>
    </source>
</evidence>
<evidence type="ECO:0000313" key="6">
    <source>
        <dbReference type="Proteomes" id="UP001597417"/>
    </source>
</evidence>
<dbReference type="Gene3D" id="3.40.50.300">
    <property type="entry name" value="P-loop containing nucleotide triphosphate hydrolases"/>
    <property type="match status" value="2"/>
</dbReference>
<dbReference type="GO" id="GO:0005524">
    <property type="term" value="F:ATP binding"/>
    <property type="evidence" value="ECO:0007669"/>
    <property type="project" value="UniProtKB-KW"/>
</dbReference>
<evidence type="ECO:0000256" key="2">
    <source>
        <dbReference type="ARBA" id="ARBA00022741"/>
    </source>
</evidence>
<dbReference type="EMBL" id="JBHUKR010000017">
    <property type="protein sequence ID" value="MFD2420178.1"/>
    <property type="molecule type" value="Genomic_DNA"/>
</dbReference>
<dbReference type="Proteomes" id="UP001597417">
    <property type="component" value="Unassembled WGS sequence"/>
</dbReference>
<feature type="domain" description="ABC transporter" evidence="4">
    <location>
        <begin position="1"/>
        <end position="223"/>
    </location>
</feature>